<dbReference type="AlphaFoldDB" id="A0AAP0KZA2"/>
<protein>
    <submittedName>
        <fullName evidence="2">Uncharacterized protein</fullName>
    </submittedName>
</protein>
<evidence type="ECO:0000256" key="1">
    <source>
        <dbReference type="SAM" id="MobiDB-lite"/>
    </source>
</evidence>
<accession>A0AAP0KZA2</accession>
<comment type="caution">
    <text evidence="2">The sequence shown here is derived from an EMBL/GenBank/DDBJ whole genome shotgun (WGS) entry which is preliminary data.</text>
</comment>
<evidence type="ECO:0000313" key="3">
    <source>
        <dbReference type="Proteomes" id="UP001420932"/>
    </source>
</evidence>
<sequence length="63" mass="7181">MDGEDIDKKKRCTTYDSVKGLTPLYWLSQYMDASSEPHGCRGKTRTQVNLDMNANSDPLGRRE</sequence>
<feature type="compositionally biased region" description="Polar residues" evidence="1">
    <location>
        <begin position="45"/>
        <end position="56"/>
    </location>
</feature>
<proteinExistence type="predicted"/>
<dbReference type="Proteomes" id="UP001420932">
    <property type="component" value="Unassembled WGS sequence"/>
</dbReference>
<dbReference type="EMBL" id="JBBNAF010000003">
    <property type="protein sequence ID" value="KAK9160713.1"/>
    <property type="molecule type" value="Genomic_DNA"/>
</dbReference>
<reference evidence="2 3" key="1">
    <citation type="submission" date="2024-01" db="EMBL/GenBank/DDBJ databases">
        <title>Genome assemblies of Stephania.</title>
        <authorList>
            <person name="Yang L."/>
        </authorList>
    </citation>
    <scope>NUCLEOTIDE SEQUENCE [LARGE SCALE GENOMIC DNA]</scope>
    <source>
        <strain evidence="2">YNDBR</strain>
        <tissue evidence="2">Leaf</tissue>
    </source>
</reference>
<keyword evidence="3" id="KW-1185">Reference proteome</keyword>
<feature type="region of interest" description="Disordered" evidence="1">
    <location>
        <begin position="36"/>
        <end position="63"/>
    </location>
</feature>
<gene>
    <name evidence="2" type="ORF">Syun_007054</name>
</gene>
<name>A0AAP0KZA2_9MAGN</name>
<organism evidence="2 3">
    <name type="scientific">Stephania yunnanensis</name>
    <dbReference type="NCBI Taxonomy" id="152371"/>
    <lineage>
        <taxon>Eukaryota</taxon>
        <taxon>Viridiplantae</taxon>
        <taxon>Streptophyta</taxon>
        <taxon>Embryophyta</taxon>
        <taxon>Tracheophyta</taxon>
        <taxon>Spermatophyta</taxon>
        <taxon>Magnoliopsida</taxon>
        <taxon>Ranunculales</taxon>
        <taxon>Menispermaceae</taxon>
        <taxon>Menispermoideae</taxon>
        <taxon>Cissampelideae</taxon>
        <taxon>Stephania</taxon>
    </lineage>
</organism>
<evidence type="ECO:0000313" key="2">
    <source>
        <dbReference type="EMBL" id="KAK9160713.1"/>
    </source>
</evidence>